<accession>A0A0A9ET45</accession>
<reference evidence="2" key="1">
    <citation type="submission" date="2014-09" db="EMBL/GenBank/DDBJ databases">
        <authorList>
            <person name="Magalhaes I.L.F."/>
            <person name="Oliveira U."/>
            <person name="Santos F.R."/>
            <person name="Vidigal T.H.D.A."/>
            <person name="Brescovit A.D."/>
            <person name="Santos A.J."/>
        </authorList>
    </citation>
    <scope>NUCLEOTIDE SEQUENCE</scope>
    <source>
        <tissue evidence="2">Shoot tissue taken approximately 20 cm above the soil surface</tissue>
    </source>
</reference>
<dbReference type="EMBL" id="GBRH01195747">
    <property type="protein sequence ID" value="JAE02149.1"/>
    <property type="molecule type" value="Transcribed_RNA"/>
</dbReference>
<dbReference type="AlphaFoldDB" id="A0A0A9ET45"/>
<reference evidence="2" key="2">
    <citation type="journal article" date="2015" name="Data Brief">
        <title>Shoot transcriptome of the giant reed, Arundo donax.</title>
        <authorList>
            <person name="Barrero R.A."/>
            <person name="Guerrero F.D."/>
            <person name="Moolhuijzen P."/>
            <person name="Goolsby J.A."/>
            <person name="Tidwell J."/>
            <person name="Bellgard S.E."/>
            <person name="Bellgard M.I."/>
        </authorList>
    </citation>
    <scope>NUCLEOTIDE SEQUENCE</scope>
    <source>
        <tissue evidence="2">Shoot tissue taken approximately 20 cm above the soil surface</tissue>
    </source>
</reference>
<protein>
    <submittedName>
        <fullName evidence="2">Uncharacterized protein</fullName>
    </submittedName>
</protein>
<name>A0A0A9ET45_ARUDO</name>
<organism evidence="2">
    <name type="scientific">Arundo donax</name>
    <name type="common">Giant reed</name>
    <name type="synonym">Donax arundinaceus</name>
    <dbReference type="NCBI Taxonomy" id="35708"/>
    <lineage>
        <taxon>Eukaryota</taxon>
        <taxon>Viridiplantae</taxon>
        <taxon>Streptophyta</taxon>
        <taxon>Embryophyta</taxon>
        <taxon>Tracheophyta</taxon>
        <taxon>Spermatophyta</taxon>
        <taxon>Magnoliopsida</taxon>
        <taxon>Liliopsida</taxon>
        <taxon>Poales</taxon>
        <taxon>Poaceae</taxon>
        <taxon>PACMAD clade</taxon>
        <taxon>Arundinoideae</taxon>
        <taxon>Arundineae</taxon>
        <taxon>Arundo</taxon>
    </lineage>
</organism>
<evidence type="ECO:0000256" key="1">
    <source>
        <dbReference type="SAM" id="MobiDB-lite"/>
    </source>
</evidence>
<feature type="compositionally biased region" description="Polar residues" evidence="1">
    <location>
        <begin position="16"/>
        <end position="43"/>
    </location>
</feature>
<sequence length="75" mass="7932">MNRAQAEAQEIGRPSSLRTPFQAKSHQSIATRPPSSARSTASVQALLPLPVPSPRRPPTCRSILLGKQARSSGSG</sequence>
<feature type="region of interest" description="Disordered" evidence="1">
    <location>
        <begin position="1"/>
        <end position="75"/>
    </location>
</feature>
<evidence type="ECO:0000313" key="2">
    <source>
        <dbReference type="EMBL" id="JAE02149.1"/>
    </source>
</evidence>
<proteinExistence type="predicted"/>